<protein>
    <submittedName>
        <fullName evidence="2">Uncharacterized protein</fullName>
    </submittedName>
</protein>
<dbReference type="Proteomes" id="UP000254101">
    <property type="component" value="Unassembled WGS sequence"/>
</dbReference>
<proteinExistence type="predicted"/>
<sequence>MSAAVAALLLGSTGASAREFGDITGPYMEKHGDWKKTRSALRKQLKNRQPMSGDDWFVLAAMCDIVPPSGPSKIMNLANGSPCREEVIEYFVNAGMNGTPNGFERAAFYILRRGGSVQQAWPYFALAERLGGQDPDLRRELDELLPQMRGGLTEAQRIEVNTTAMKLVADGVYSGSAQVAGEQQGYRSPPPIARGGATNLRWLNFDDPARCEWSAEAVRLMEGSYRFDDNRMTNLTVPATTRLPGGGGNVTGRVSWPSGRNSNRVQIDVDFTGSWNGLSVLGLTDAFLEESEGLFGKGIRFAEPVAEVARALRSAGFVVNLDGSDREQVDDVETTRFEGKVYRNINGVVTSITRQDGETIFLCNHVYQIMG</sequence>
<keyword evidence="3" id="KW-1185">Reference proteome</keyword>
<accession>A0A395LGZ6</accession>
<dbReference type="EMBL" id="QRBB01000002">
    <property type="protein sequence ID" value="RDS76072.1"/>
    <property type="molecule type" value="Genomic_DNA"/>
</dbReference>
<name>A0A395LGZ6_9SPHN</name>
<gene>
    <name evidence="2" type="ORF">DL238_15575</name>
</gene>
<comment type="caution">
    <text evidence="2">The sequence shown here is derived from an EMBL/GenBank/DDBJ whole genome shotgun (WGS) entry which is preliminary data.</text>
</comment>
<feature type="chain" id="PRO_5017463003" evidence="1">
    <location>
        <begin position="18"/>
        <end position="371"/>
    </location>
</feature>
<evidence type="ECO:0000313" key="2">
    <source>
        <dbReference type="EMBL" id="RDS76072.1"/>
    </source>
</evidence>
<evidence type="ECO:0000313" key="3">
    <source>
        <dbReference type="Proteomes" id="UP000254101"/>
    </source>
</evidence>
<organism evidence="2 3">
    <name type="scientific">Alteriqipengyuania lutimaris</name>
    <dbReference type="NCBI Taxonomy" id="1538146"/>
    <lineage>
        <taxon>Bacteria</taxon>
        <taxon>Pseudomonadati</taxon>
        <taxon>Pseudomonadota</taxon>
        <taxon>Alphaproteobacteria</taxon>
        <taxon>Sphingomonadales</taxon>
        <taxon>Erythrobacteraceae</taxon>
        <taxon>Alteriqipengyuania</taxon>
    </lineage>
</organism>
<dbReference type="AlphaFoldDB" id="A0A395LGZ6"/>
<evidence type="ECO:0000256" key="1">
    <source>
        <dbReference type="SAM" id="SignalP"/>
    </source>
</evidence>
<reference evidence="2 3" key="1">
    <citation type="submission" date="2018-07" db="EMBL/GenBank/DDBJ databases">
        <title>Erythrobacter nanhaiensis sp. nov., a novel member of the genus Erythrobacter isolated from the South China Sea.</title>
        <authorList>
            <person name="Chen X."/>
            <person name="Liu J."/>
        </authorList>
    </citation>
    <scope>NUCLEOTIDE SEQUENCE [LARGE SCALE GENOMIC DNA]</scope>
    <source>
        <strain evidence="2 3">S-5</strain>
    </source>
</reference>
<keyword evidence="1" id="KW-0732">Signal</keyword>
<feature type="signal peptide" evidence="1">
    <location>
        <begin position="1"/>
        <end position="17"/>
    </location>
</feature>